<sequence>MMNISYVVLSRLVHTNLGLIVRHSKVKLYSTLSFRICHKSSAIRNSLHYACRGLSGISDGEQNIPGEDTQDNSEDTKTNGSEKSSEKKDTKTNGSEKSSQIVENVNEDIAKTTKGSKITKLLPEKTALPNESDIGLETTKVKRTRTSKKIATDTKEEEKKEKKVRKKKDSLMDIEDFSGLDENVKNLLETHKLKRIVGHTCVIINCLKCSVVKKPVVSDAIYVNKTTGYFTCFTCKKHGPLTALQENFETLIKTKVAKKNFVCFNDKDTYDIYDWTEVDVKAQEALGKGEQLKKFKSEEFRQIEELLGFENIQKSTLEKQNITYDRERHALLIPYRSPDGVLIDCKCLTPYFDEDGEFNGLSYSFTNGSGQSSLFGWRKEDEEKKQLILTKTEKDALVLQQTTSDYSVLSLPRESNLPQEVLPYLEKFETVILWFGDDMQSWEYTIKFARKLGEKRCLVFRPGDECTTPHEILKRNLSIAHTLSKAKPMKNDHLTSFEDLRTEVKAQIAQQELVSGVQWRRFVQFNNVLKGLRPGELTVMSGRTGSGKTTFMSEYSLDLCMQGVNTLWGSFEVNNTRLAKTMLIQYAKKKLSPENLNEFDYYADEFQKLPMHFMTFFGQNDIKKVIDTMAHAVYIHDTQHIIVDNLQFMMGSDMDVTDKFSKQNLVYAAFRRFASAHNVHLTLVIHPRKENEDTELTTASIFGSAKATQEADNVILLQTSKTKRGGKKYIQVTKNRFDGELGNISLKFDPEDLTLSNAGKKEKKSSGKKISDKKTIYTEFEDFSDEYEDEEEEKQKEFIM</sequence>
<protein>
    <submittedName>
        <fullName evidence="3">PEO1</fullName>
        <ecNumber evidence="3">3.6.4.12</ecNumber>
    </submittedName>
</protein>
<dbReference type="InterPro" id="IPR007694">
    <property type="entry name" value="DNA_helicase_DnaB-like_C"/>
</dbReference>
<dbReference type="Gene3D" id="3.40.1360.10">
    <property type="match status" value="1"/>
</dbReference>
<dbReference type="PANTHER" id="PTHR12873">
    <property type="entry name" value="T7-LIKE MITOCHONDRIAL DNA HELICASE"/>
    <property type="match status" value="1"/>
</dbReference>
<feature type="domain" description="SF4 helicase" evidence="2">
    <location>
        <begin position="511"/>
        <end position="762"/>
    </location>
</feature>
<dbReference type="GO" id="GO:0006264">
    <property type="term" value="P:mitochondrial DNA replication"/>
    <property type="evidence" value="ECO:0007669"/>
    <property type="project" value="TreeGrafter"/>
</dbReference>
<dbReference type="GO" id="GO:0016787">
    <property type="term" value="F:hydrolase activity"/>
    <property type="evidence" value="ECO:0007669"/>
    <property type="project" value="UniProtKB-KW"/>
</dbReference>
<dbReference type="GO" id="GO:0005739">
    <property type="term" value="C:mitochondrion"/>
    <property type="evidence" value="ECO:0007669"/>
    <property type="project" value="TreeGrafter"/>
</dbReference>
<feature type="compositionally biased region" description="Basic and acidic residues" evidence="1">
    <location>
        <begin position="150"/>
        <end position="161"/>
    </location>
</feature>
<evidence type="ECO:0000313" key="3">
    <source>
        <dbReference type="EMBL" id="CAC5367148.1"/>
    </source>
</evidence>
<evidence type="ECO:0000256" key="1">
    <source>
        <dbReference type="SAM" id="MobiDB-lite"/>
    </source>
</evidence>
<dbReference type="EC" id="3.6.4.12" evidence="3"/>
<dbReference type="OrthoDB" id="275278at2759"/>
<evidence type="ECO:0000313" key="4">
    <source>
        <dbReference type="Proteomes" id="UP000507470"/>
    </source>
</evidence>
<dbReference type="SUPFAM" id="SSF56731">
    <property type="entry name" value="DNA primase core"/>
    <property type="match status" value="1"/>
</dbReference>
<feature type="region of interest" description="Disordered" evidence="1">
    <location>
        <begin position="58"/>
        <end position="108"/>
    </location>
</feature>
<dbReference type="GO" id="GO:0005524">
    <property type="term" value="F:ATP binding"/>
    <property type="evidence" value="ECO:0007669"/>
    <property type="project" value="InterPro"/>
</dbReference>
<dbReference type="Gene3D" id="3.40.50.300">
    <property type="entry name" value="P-loop containing nucleotide triphosphate hydrolases"/>
    <property type="match status" value="1"/>
</dbReference>
<dbReference type="CDD" id="cd01122">
    <property type="entry name" value="Twinkle_C"/>
    <property type="match status" value="1"/>
</dbReference>
<accession>A0A6J8AF67</accession>
<name>A0A6J8AF67_MYTCO</name>
<dbReference type="GO" id="GO:0043139">
    <property type="term" value="F:5'-3' DNA helicase activity"/>
    <property type="evidence" value="ECO:0007669"/>
    <property type="project" value="InterPro"/>
</dbReference>
<dbReference type="InterPro" id="IPR027032">
    <property type="entry name" value="Twinkle-like"/>
</dbReference>
<dbReference type="GO" id="GO:0003697">
    <property type="term" value="F:single-stranded DNA binding"/>
    <property type="evidence" value="ECO:0007669"/>
    <property type="project" value="InterPro"/>
</dbReference>
<dbReference type="EMBL" id="CACVKT020001354">
    <property type="protein sequence ID" value="CAC5367148.1"/>
    <property type="molecule type" value="Genomic_DNA"/>
</dbReference>
<feature type="region of interest" description="Disordered" evidence="1">
    <location>
        <begin position="145"/>
        <end position="165"/>
    </location>
</feature>
<proteinExistence type="predicted"/>
<dbReference type="PROSITE" id="PS51199">
    <property type="entry name" value="SF4_HELICASE"/>
    <property type="match status" value="1"/>
</dbReference>
<dbReference type="AlphaFoldDB" id="A0A6J8AF67"/>
<reference evidence="3 4" key="1">
    <citation type="submission" date="2020-06" db="EMBL/GenBank/DDBJ databases">
        <authorList>
            <person name="Li R."/>
            <person name="Bekaert M."/>
        </authorList>
    </citation>
    <scope>NUCLEOTIDE SEQUENCE [LARGE SCALE GENOMIC DNA]</scope>
    <source>
        <strain evidence="4">wild</strain>
    </source>
</reference>
<dbReference type="Proteomes" id="UP000507470">
    <property type="component" value="Unassembled WGS sequence"/>
</dbReference>
<dbReference type="InterPro" id="IPR027417">
    <property type="entry name" value="P-loop_NTPase"/>
</dbReference>
<keyword evidence="3" id="KW-0378">Hydrolase</keyword>
<dbReference type="SUPFAM" id="SSF52540">
    <property type="entry name" value="P-loop containing nucleoside triphosphate hydrolases"/>
    <property type="match status" value="1"/>
</dbReference>
<gene>
    <name evidence="3" type="ORF">MCOR_7177</name>
</gene>
<feature type="compositionally biased region" description="Polar residues" evidence="1">
    <location>
        <begin position="92"/>
        <end position="103"/>
    </location>
</feature>
<keyword evidence="4" id="KW-1185">Reference proteome</keyword>
<organism evidence="3 4">
    <name type="scientific">Mytilus coruscus</name>
    <name type="common">Sea mussel</name>
    <dbReference type="NCBI Taxonomy" id="42192"/>
    <lineage>
        <taxon>Eukaryota</taxon>
        <taxon>Metazoa</taxon>
        <taxon>Spiralia</taxon>
        <taxon>Lophotrochozoa</taxon>
        <taxon>Mollusca</taxon>
        <taxon>Bivalvia</taxon>
        <taxon>Autobranchia</taxon>
        <taxon>Pteriomorphia</taxon>
        <taxon>Mytilida</taxon>
        <taxon>Mytiloidea</taxon>
        <taxon>Mytilidae</taxon>
        <taxon>Mytilinae</taxon>
        <taxon>Mytilus</taxon>
    </lineage>
</organism>
<dbReference type="Pfam" id="PF13481">
    <property type="entry name" value="AAA_25"/>
    <property type="match status" value="1"/>
</dbReference>
<evidence type="ECO:0000259" key="2">
    <source>
        <dbReference type="PROSITE" id="PS51199"/>
    </source>
</evidence>
<dbReference type="PANTHER" id="PTHR12873:SF0">
    <property type="entry name" value="TWINKLE MTDNA HELICASE"/>
    <property type="match status" value="1"/>
</dbReference>